<gene>
    <name evidence="2" type="ORF">JK629_00535</name>
</gene>
<name>A0ABX7DUG7_9FLAO</name>
<dbReference type="PANTHER" id="PTHR43685:SF2">
    <property type="entry name" value="GLYCOSYLTRANSFERASE 2-LIKE DOMAIN-CONTAINING PROTEIN"/>
    <property type="match status" value="1"/>
</dbReference>
<dbReference type="Proteomes" id="UP000629420">
    <property type="component" value="Chromosome"/>
</dbReference>
<dbReference type="PANTHER" id="PTHR43685">
    <property type="entry name" value="GLYCOSYLTRANSFERASE"/>
    <property type="match status" value="1"/>
</dbReference>
<proteinExistence type="predicted"/>
<dbReference type="EMBL" id="CP068439">
    <property type="protein sequence ID" value="QQX76794.1"/>
    <property type="molecule type" value="Genomic_DNA"/>
</dbReference>
<sequence>MESNSLISVIIPTYNRAHVLDATLKSIENQTYRLWECIVVDDGSTDGTASLVNSFLQRDPRFQYIHRPTSRPKGPSACRNYGYEHSKGEYIQWFDSDDLMHPEKLKVKLEFALKKEAEVIIDDHSESDIFQAPQIINTECFTSAEFYIDFILGKKPVITNDVMLKRAIINEERFDEHLWKGEEFEFFGRIFQQKLTYCFLDVALTCYRISPDSISISPKQSESLIYLSKILQKRHFENPLIVAKAKRQGRKTYKTLIKANKLNWILSDFKFFKECYHKSTMVFMLYIAYNTITKRGFDKMKPKNDG</sequence>
<accession>A0ABX7DUG7</accession>
<protein>
    <submittedName>
        <fullName evidence="2">Glycosyltransferase family 2 protein</fullName>
    </submittedName>
</protein>
<evidence type="ECO:0000259" key="1">
    <source>
        <dbReference type="Pfam" id="PF00535"/>
    </source>
</evidence>
<dbReference type="InterPro" id="IPR050834">
    <property type="entry name" value="Glycosyltransf_2"/>
</dbReference>
<evidence type="ECO:0000313" key="2">
    <source>
        <dbReference type="EMBL" id="QQX76794.1"/>
    </source>
</evidence>
<feature type="domain" description="Glycosyltransferase 2-like" evidence="1">
    <location>
        <begin position="8"/>
        <end position="122"/>
    </location>
</feature>
<dbReference type="RefSeq" id="WP_202336663.1">
    <property type="nucleotide sequence ID" value="NZ_CP068439.1"/>
</dbReference>
<dbReference type="Pfam" id="PF00535">
    <property type="entry name" value="Glycos_transf_2"/>
    <property type="match status" value="1"/>
</dbReference>
<dbReference type="Gene3D" id="3.90.550.10">
    <property type="entry name" value="Spore Coat Polysaccharide Biosynthesis Protein SpsA, Chain A"/>
    <property type="match status" value="1"/>
</dbReference>
<dbReference type="InterPro" id="IPR001173">
    <property type="entry name" value="Glyco_trans_2-like"/>
</dbReference>
<reference evidence="2 3" key="1">
    <citation type="submission" date="2021-01" db="EMBL/GenBank/DDBJ databases">
        <title>Aequorivita sp. strain KX20305, a bacterium isolated from the sediment collected at a cold seep field in South China Sea.</title>
        <authorList>
            <person name="Zhang H."/>
            <person name="Li C."/>
        </authorList>
    </citation>
    <scope>NUCLEOTIDE SEQUENCE [LARGE SCALE GENOMIC DNA]</scope>
    <source>
        <strain evidence="2 3">KX20305</strain>
    </source>
</reference>
<organism evidence="2 3">
    <name type="scientific">Aequorivita iocasae</name>
    <dbReference type="NCBI Taxonomy" id="2803865"/>
    <lineage>
        <taxon>Bacteria</taxon>
        <taxon>Pseudomonadati</taxon>
        <taxon>Bacteroidota</taxon>
        <taxon>Flavobacteriia</taxon>
        <taxon>Flavobacteriales</taxon>
        <taxon>Flavobacteriaceae</taxon>
        <taxon>Aequorivita</taxon>
    </lineage>
</organism>
<dbReference type="InterPro" id="IPR029044">
    <property type="entry name" value="Nucleotide-diphossugar_trans"/>
</dbReference>
<dbReference type="SUPFAM" id="SSF53448">
    <property type="entry name" value="Nucleotide-diphospho-sugar transferases"/>
    <property type="match status" value="1"/>
</dbReference>
<keyword evidence="3" id="KW-1185">Reference proteome</keyword>
<dbReference type="CDD" id="cd00761">
    <property type="entry name" value="Glyco_tranf_GTA_type"/>
    <property type="match status" value="1"/>
</dbReference>
<evidence type="ECO:0000313" key="3">
    <source>
        <dbReference type="Proteomes" id="UP000629420"/>
    </source>
</evidence>